<feature type="region of interest" description="Disordered" evidence="1">
    <location>
        <begin position="33"/>
        <end position="69"/>
    </location>
</feature>
<comment type="caution">
    <text evidence="2">The sequence shown here is derived from an EMBL/GenBank/DDBJ whole genome shotgun (WGS) entry which is preliminary data.</text>
</comment>
<evidence type="ECO:0000313" key="3">
    <source>
        <dbReference type="Proteomes" id="UP000574276"/>
    </source>
</evidence>
<protein>
    <recommendedName>
        <fullName evidence="4">Zinc ribbon domain-containing protein</fullName>
    </recommendedName>
</protein>
<sequence>MVSLLSKLFHKLSRDDEYYYMDEDEYNKEVYNEEEEDLYSDSVDPSEQEPRFHDNMTEPVSESDEEEEEYEIVEREILPAKIICPDCGGITLEGLDFCDKCGGELQ</sequence>
<gene>
    <name evidence="2" type="ORF">H0486_03450</name>
</gene>
<evidence type="ECO:0008006" key="4">
    <source>
        <dbReference type="Google" id="ProtNLM"/>
    </source>
</evidence>
<feature type="compositionally biased region" description="Acidic residues" evidence="1">
    <location>
        <begin position="33"/>
        <end position="47"/>
    </location>
</feature>
<organism evidence="2 3">
    <name type="scientific">Variimorphobacter saccharofermentans</name>
    <dbReference type="NCBI Taxonomy" id="2755051"/>
    <lineage>
        <taxon>Bacteria</taxon>
        <taxon>Bacillati</taxon>
        <taxon>Bacillota</taxon>
        <taxon>Clostridia</taxon>
        <taxon>Lachnospirales</taxon>
        <taxon>Lachnospiraceae</taxon>
        <taxon>Variimorphobacter</taxon>
    </lineage>
</organism>
<dbReference type="Proteomes" id="UP000574276">
    <property type="component" value="Unassembled WGS sequence"/>
</dbReference>
<accession>A0A839JZ55</accession>
<name>A0A839JZ55_9FIRM</name>
<dbReference type="AlphaFoldDB" id="A0A839JZ55"/>
<keyword evidence="3" id="KW-1185">Reference proteome</keyword>
<evidence type="ECO:0000256" key="1">
    <source>
        <dbReference type="SAM" id="MobiDB-lite"/>
    </source>
</evidence>
<proteinExistence type="predicted"/>
<dbReference type="EMBL" id="JACEGA010000001">
    <property type="protein sequence ID" value="MBB2181929.1"/>
    <property type="molecule type" value="Genomic_DNA"/>
</dbReference>
<evidence type="ECO:0000313" key="2">
    <source>
        <dbReference type="EMBL" id="MBB2181929.1"/>
    </source>
</evidence>
<reference evidence="2 3" key="1">
    <citation type="submission" date="2020-07" db="EMBL/GenBank/DDBJ databases">
        <title>Characterization and genome sequencing of isolate MD1, a novel member within the family Lachnospiraceae.</title>
        <authorList>
            <person name="Rettenmaier R."/>
            <person name="Di Bello L."/>
            <person name="Zinser C."/>
            <person name="Scheitz K."/>
            <person name="Liebl W."/>
            <person name="Zverlov V."/>
        </authorList>
    </citation>
    <scope>NUCLEOTIDE SEQUENCE [LARGE SCALE GENOMIC DNA]</scope>
    <source>
        <strain evidence="2 3">MD1</strain>
    </source>
</reference>
<dbReference type="RefSeq" id="WP_228351666.1">
    <property type="nucleotide sequence ID" value="NZ_JACEGA010000001.1"/>
</dbReference>